<evidence type="ECO:0000313" key="2">
    <source>
        <dbReference type="EMBL" id="CAB9523720.1"/>
    </source>
</evidence>
<feature type="chain" id="PRO_5040224737" evidence="1">
    <location>
        <begin position="24"/>
        <end position="369"/>
    </location>
</feature>
<organism evidence="2 3">
    <name type="scientific">Seminavis robusta</name>
    <dbReference type="NCBI Taxonomy" id="568900"/>
    <lineage>
        <taxon>Eukaryota</taxon>
        <taxon>Sar</taxon>
        <taxon>Stramenopiles</taxon>
        <taxon>Ochrophyta</taxon>
        <taxon>Bacillariophyta</taxon>
        <taxon>Bacillariophyceae</taxon>
        <taxon>Bacillariophycidae</taxon>
        <taxon>Naviculales</taxon>
        <taxon>Naviculaceae</taxon>
        <taxon>Seminavis</taxon>
    </lineage>
</organism>
<accession>A0A9N8HT00</accession>
<keyword evidence="3" id="KW-1185">Reference proteome</keyword>
<evidence type="ECO:0000313" key="3">
    <source>
        <dbReference type="Proteomes" id="UP001153069"/>
    </source>
</evidence>
<protein>
    <submittedName>
        <fullName evidence="2">Uncharacterized protein</fullName>
    </submittedName>
</protein>
<name>A0A9N8HT00_9STRA</name>
<dbReference type="Proteomes" id="UP001153069">
    <property type="component" value="Unassembled WGS sequence"/>
</dbReference>
<evidence type="ECO:0000256" key="1">
    <source>
        <dbReference type="SAM" id="SignalP"/>
    </source>
</evidence>
<reference evidence="2" key="1">
    <citation type="submission" date="2020-06" db="EMBL/GenBank/DDBJ databases">
        <authorList>
            <consortium name="Plant Systems Biology data submission"/>
        </authorList>
    </citation>
    <scope>NUCLEOTIDE SEQUENCE</scope>
    <source>
        <strain evidence="2">D6</strain>
    </source>
</reference>
<proteinExistence type="predicted"/>
<sequence length="369" mass="40295">MKMKASLLWALLIGLSNLLPALSQQDELPSTAPCFMLSADPANRNEFVLSSSPPTGTNCMQTPKDGYYRLTITPDLPGRYEMQEEDSGLGYAWSYPALGIHYCVDAGSTLTLVDFVEGAIMLVTMARLPPGETCNPEIIGYDPEYTPVEPPEVPPNGAGWSTPRYYLKADYFGYTVAGEAGVVITMENADNVEIGGDHGGDEYHSIEVQWYLDEQEKRFYGFIESNGTHWNMYEVRVYNSNGEWEYFEGLEGVVAGKRGECFYQSALVLTNDRGSEVRFSNLVLAVFLPWDEQQQPSVMAGRSSAAPEICPDPFITDSANDRTEDDQGGAVVVSVGVVPASSAPSYSGAAVLTWIVLAFCINSLLLSAS</sequence>
<dbReference type="AlphaFoldDB" id="A0A9N8HT00"/>
<gene>
    <name evidence="2" type="ORF">SEMRO_1449_G273630.1</name>
</gene>
<keyword evidence="1" id="KW-0732">Signal</keyword>
<comment type="caution">
    <text evidence="2">The sequence shown here is derived from an EMBL/GenBank/DDBJ whole genome shotgun (WGS) entry which is preliminary data.</text>
</comment>
<feature type="signal peptide" evidence="1">
    <location>
        <begin position="1"/>
        <end position="23"/>
    </location>
</feature>
<dbReference type="EMBL" id="CAICTM010001447">
    <property type="protein sequence ID" value="CAB9523720.1"/>
    <property type="molecule type" value="Genomic_DNA"/>
</dbReference>